<sequence>MKEAAMAQRQDGTPKKITVKNGRNELMKEAAVAHRLRLRTRLIERKLRRDPTGKEDWNKCVNLDTVIHTE</sequence>
<organism evidence="1 2">
    <name type="scientific">Chara braunii</name>
    <name type="common">Braun's stonewort</name>
    <dbReference type="NCBI Taxonomy" id="69332"/>
    <lineage>
        <taxon>Eukaryota</taxon>
        <taxon>Viridiplantae</taxon>
        <taxon>Streptophyta</taxon>
        <taxon>Charophyceae</taxon>
        <taxon>Charales</taxon>
        <taxon>Characeae</taxon>
        <taxon>Chara</taxon>
    </lineage>
</organism>
<accession>A0A388KDH3</accession>
<gene>
    <name evidence="1" type="ORF">CBR_g1112</name>
</gene>
<dbReference type="AlphaFoldDB" id="A0A388KDH3"/>
<name>A0A388KDH3_CHABU</name>
<evidence type="ECO:0000313" key="1">
    <source>
        <dbReference type="EMBL" id="GBG67993.1"/>
    </source>
</evidence>
<keyword evidence="2" id="KW-1185">Reference proteome</keyword>
<reference evidence="1 2" key="1">
    <citation type="journal article" date="2018" name="Cell">
        <title>The Chara Genome: Secondary Complexity and Implications for Plant Terrestrialization.</title>
        <authorList>
            <person name="Nishiyama T."/>
            <person name="Sakayama H."/>
            <person name="Vries J.D."/>
            <person name="Buschmann H."/>
            <person name="Saint-Marcoux D."/>
            <person name="Ullrich K.K."/>
            <person name="Haas F.B."/>
            <person name="Vanderstraeten L."/>
            <person name="Becker D."/>
            <person name="Lang D."/>
            <person name="Vosolsobe S."/>
            <person name="Rombauts S."/>
            <person name="Wilhelmsson P.K.I."/>
            <person name="Janitza P."/>
            <person name="Kern R."/>
            <person name="Heyl A."/>
            <person name="Rumpler F."/>
            <person name="Villalobos L.I.A.C."/>
            <person name="Clay J.M."/>
            <person name="Skokan R."/>
            <person name="Toyoda A."/>
            <person name="Suzuki Y."/>
            <person name="Kagoshima H."/>
            <person name="Schijlen E."/>
            <person name="Tajeshwar N."/>
            <person name="Catarino B."/>
            <person name="Hetherington A.J."/>
            <person name="Saltykova A."/>
            <person name="Bonnot C."/>
            <person name="Breuninger H."/>
            <person name="Symeonidi A."/>
            <person name="Radhakrishnan G.V."/>
            <person name="Van Nieuwerburgh F."/>
            <person name="Deforce D."/>
            <person name="Chang C."/>
            <person name="Karol K.G."/>
            <person name="Hedrich R."/>
            <person name="Ulvskov P."/>
            <person name="Glockner G."/>
            <person name="Delwiche C.F."/>
            <person name="Petrasek J."/>
            <person name="Van de Peer Y."/>
            <person name="Friml J."/>
            <person name="Beilby M."/>
            <person name="Dolan L."/>
            <person name="Kohara Y."/>
            <person name="Sugano S."/>
            <person name="Fujiyama A."/>
            <person name="Delaux P.-M."/>
            <person name="Quint M."/>
            <person name="TheiBen G."/>
            <person name="Hagemann M."/>
            <person name="Harholt J."/>
            <person name="Dunand C."/>
            <person name="Zachgo S."/>
            <person name="Langdale J."/>
            <person name="Maumus F."/>
            <person name="Straeten D.V.D."/>
            <person name="Gould S.B."/>
            <person name="Rensing S.A."/>
        </authorList>
    </citation>
    <scope>NUCLEOTIDE SEQUENCE [LARGE SCALE GENOMIC DNA]</scope>
    <source>
        <strain evidence="1 2">S276</strain>
    </source>
</reference>
<protein>
    <submittedName>
        <fullName evidence="1">Uncharacterized protein</fullName>
    </submittedName>
</protein>
<evidence type="ECO:0000313" key="2">
    <source>
        <dbReference type="Proteomes" id="UP000265515"/>
    </source>
</evidence>
<dbReference type="Proteomes" id="UP000265515">
    <property type="component" value="Unassembled WGS sequence"/>
</dbReference>
<comment type="caution">
    <text evidence="1">The sequence shown here is derived from an EMBL/GenBank/DDBJ whole genome shotgun (WGS) entry which is preliminary data.</text>
</comment>
<dbReference type="Gramene" id="GBG67993">
    <property type="protein sequence ID" value="GBG67993"/>
    <property type="gene ID" value="CBR_g1112"/>
</dbReference>
<proteinExistence type="predicted"/>
<dbReference type="EMBL" id="BFEA01000094">
    <property type="protein sequence ID" value="GBG67993.1"/>
    <property type="molecule type" value="Genomic_DNA"/>
</dbReference>